<evidence type="ECO:0000259" key="1">
    <source>
        <dbReference type="Pfam" id="PF14594"/>
    </source>
</evidence>
<reference evidence="2" key="2">
    <citation type="submission" date="2024-06" db="EMBL/GenBank/DDBJ databases">
        <title>Caproicibacterium argilliputei sp. nov, a novel caproic acid producing anaerobic bacterium isolated from pit mud.</title>
        <authorList>
            <person name="Xia S."/>
        </authorList>
    </citation>
    <scope>NUCLEOTIDE SEQUENCE</scope>
    <source>
        <strain evidence="2">ZCY20-5</strain>
    </source>
</reference>
<gene>
    <name evidence="2" type="ORF">PXC00_11940</name>
</gene>
<evidence type="ECO:0000313" key="3">
    <source>
        <dbReference type="Proteomes" id="UP001300604"/>
    </source>
</evidence>
<protein>
    <submittedName>
        <fullName evidence="2">Siphovirus ReqiPepy6 Gp37-like family protein</fullName>
    </submittedName>
</protein>
<keyword evidence="3" id="KW-1185">Reference proteome</keyword>
<evidence type="ECO:0000313" key="2">
    <source>
        <dbReference type="EMBL" id="WOC31892.1"/>
    </source>
</evidence>
<dbReference type="Pfam" id="PF14594">
    <property type="entry name" value="Sipho_Gp37"/>
    <property type="match status" value="1"/>
</dbReference>
<dbReference type="RefSeq" id="WP_275844707.1">
    <property type="nucleotide sequence ID" value="NZ_CP135996.1"/>
</dbReference>
<organism evidence="2 3">
    <name type="scientific">Caproicibacterium argilliputei</name>
    <dbReference type="NCBI Taxonomy" id="3030016"/>
    <lineage>
        <taxon>Bacteria</taxon>
        <taxon>Bacillati</taxon>
        <taxon>Bacillota</taxon>
        <taxon>Clostridia</taxon>
        <taxon>Eubacteriales</taxon>
        <taxon>Oscillospiraceae</taxon>
        <taxon>Caproicibacterium</taxon>
    </lineage>
</organism>
<dbReference type="AlphaFoldDB" id="A0AA97H238"/>
<proteinExistence type="predicted"/>
<accession>A0AA97H238</accession>
<dbReference type="EMBL" id="CP135996">
    <property type="protein sequence ID" value="WOC31892.1"/>
    <property type="molecule type" value="Genomic_DNA"/>
</dbReference>
<dbReference type="InterPro" id="IPR029432">
    <property type="entry name" value="Gp28/Gp37-like_dom"/>
</dbReference>
<name>A0AA97H238_9FIRM</name>
<reference evidence="2" key="1">
    <citation type="submission" date="2023-09" db="EMBL/GenBank/DDBJ databases">
        <authorList>
            <person name="Zeng C."/>
        </authorList>
    </citation>
    <scope>NUCLEOTIDE SEQUENCE</scope>
    <source>
        <strain evidence="2">ZCY20-5</strain>
    </source>
</reference>
<dbReference type="Proteomes" id="UP001300604">
    <property type="component" value="Chromosome"/>
</dbReference>
<feature type="domain" description="Gp28/Gp37-like" evidence="1">
    <location>
        <begin position="3"/>
        <end position="333"/>
    </location>
</feature>
<sequence length="346" mass="37823">MELYVFDANRRPAGVVESFEYLRWTRKYSQCGSFELKAIATAENLALLTLGNLLWKSGGEEAGVIEYAEISQEEKELITVSGRFAVSYLARRIVWDTEILNGTLADCVGQLLDNHLINPGNTDRRMDFIAYDGGGLSDPVSTQISYKNLMDAAMSLCEAADAGIKAVFNPANGIFTVTLYKGAASQAVFSWEYENLTSQTFTKSASDYANVALVGGEGEGAERVFAVYGESEGTERREVFVDAKSLRSEDFGDEYTAALLFQGQSKLSELAMAQSFDASVNPHGNLTYGTDFDLGQTVKVVSKKWGVTLTTRITEIEESYDSTGQSLDITFGKGMLTLAQKLKLEG</sequence>
<dbReference type="KEGG" id="carl:PXC00_11940"/>